<dbReference type="OrthoDB" id="3928741at2"/>
<reference evidence="3 4" key="1">
    <citation type="submission" date="2019-01" db="EMBL/GenBank/DDBJ databases">
        <title>Nocardioides guangzhouensis sp. nov., an actinobacterium isolated from soil.</title>
        <authorList>
            <person name="Fu Y."/>
            <person name="Cai Y."/>
            <person name="Lin Z."/>
            <person name="Chen P."/>
        </authorList>
    </citation>
    <scope>NUCLEOTIDE SEQUENCE [LARGE SCALE GENOMIC DNA]</scope>
    <source>
        <strain evidence="3 4">NBRC 105384</strain>
    </source>
</reference>
<feature type="region of interest" description="Disordered" evidence="1">
    <location>
        <begin position="1"/>
        <end position="22"/>
    </location>
</feature>
<accession>A0A4Q5IY07</accession>
<dbReference type="RefSeq" id="WP_129988162.1">
    <property type="nucleotide sequence ID" value="NZ_SDPU01000027.1"/>
</dbReference>
<organism evidence="3 4">
    <name type="scientific">Nocardioides iriomotensis</name>
    <dbReference type="NCBI Taxonomy" id="715784"/>
    <lineage>
        <taxon>Bacteria</taxon>
        <taxon>Bacillati</taxon>
        <taxon>Actinomycetota</taxon>
        <taxon>Actinomycetes</taxon>
        <taxon>Propionibacteriales</taxon>
        <taxon>Nocardioidaceae</taxon>
        <taxon>Nocardioides</taxon>
    </lineage>
</organism>
<dbReference type="InterPro" id="IPR029016">
    <property type="entry name" value="GAF-like_dom_sf"/>
</dbReference>
<dbReference type="EMBL" id="SDPU01000027">
    <property type="protein sequence ID" value="RYU11022.1"/>
    <property type="molecule type" value="Genomic_DNA"/>
</dbReference>
<dbReference type="Proteomes" id="UP000291189">
    <property type="component" value="Unassembled WGS sequence"/>
</dbReference>
<dbReference type="Gene3D" id="3.30.450.40">
    <property type="match status" value="1"/>
</dbReference>
<dbReference type="InterPro" id="IPR003018">
    <property type="entry name" value="GAF"/>
</dbReference>
<proteinExistence type="predicted"/>
<evidence type="ECO:0000313" key="4">
    <source>
        <dbReference type="Proteomes" id="UP000291189"/>
    </source>
</evidence>
<comment type="caution">
    <text evidence="3">The sequence shown here is derived from an EMBL/GenBank/DDBJ whole genome shotgun (WGS) entry which is preliminary data.</text>
</comment>
<sequence length="405" mass="43066">MTDAEQGRHRARERALAGGEARSRPVIAASWRRMRTRGLDPGADPDVPPLDTSEIERRRAASRLRPLVPHLRRALGTAVDDGDQLMVLTDDEGRVLWQDGKPGVRRLADRLGFVGGSAWTEGNVGTNAIGTCLVTGGPVQIQGAEHYVESHTRWGCAAAPVHDPWTGDVIGVVDVSGPSRGMHPSALAMVRLAARVAELEVRQEHVTELDLLRARAAPLVARLAGPALVVDRHGHLAAVTGVEAPERVTLPDDLAVGSVWLPTLGAATAEALPGGWLLRLEPEPGSAQSSSLVVDLTGADPRLAVTGPSGSWSRRLSPRHTEILVSLVLHPAGRTAAELADDLFADTGRVVTVRAEMSRLRRVVGALLRHQPYRIDPAVGRELLLPADPAGVLPGSSAPVLGRLR</sequence>
<dbReference type="Pfam" id="PF01590">
    <property type="entry name" value="GAF"/>
    <property type="match status" value="1"/>
</dbReference>
<evidence type="ECO:0000259" key="2">
    <source>
        <dbReference type="Pfam" id="PF01590"/>
    </source>
</evidence>
<evidence type="ECO:0000256" key="1">
    <source>
        <dbReference type="SAM" id="MobiDB-lite"/>
    </source>
</evidence>
<feature type="domain" description="GAF" evidence="2">
    <location>
        <begin position="97"/>
        <end position="200"/>
    </location>
</feature>
<evidence type="ECO:0000313" key="3">
    <source>
        <dbReference type="EMBL" id="RYU11022.1"/>
    </source>
</evidence>
<name>A0A4Q5IY07_9ACTN</name>
<protein>
    <submittedName>
        <fullName evidence="3">GAF domain-containing protein</fullName>
    </submittedName>
</protein>
<keyword evidence="4" id="KW-1185">Reference proteome</keyword>
<dbReference type="AlphaFoldDB" id="A0A4Q5IY07"/>
<gene>
    <name evidence="3" type="ORF">ETU37_15050</name>
</gene>